<keyword evidence="3" id="KW-1185">Reference proteome</keyword>
<protein>
    <submittedName>
        <fullName evidence="2">Alpha-beta hydrolase superfamily lysophospholipase</fullName>
    </submittedName>
</protein>
<dbReference type="PANTHER" id="PTHR46438:SF11">
    <property type="entry name" value="LIPASE-RELATED"/>
    <property type="match status" value="1"/>
</dbReference>
<dbReference type="EMBL" id="QGGP01000008">
    <property type="protein sequence ID" value="PWK17510.1"/>
    <property type="molecule type" value="Genomic_DNA"/>
</dbReference>
<dbReference type="InterPro" id="IPR029058">
    <property type="entry name" value="AB_hydrolase_fold"/>
</dbReference>
<keyword evidence="2" id="KW-0378">Hydrolase</keyword>
<dbReference type="SUPFAM" id="SSF53474">
    <property type="entry name" value="alpha/beta-Hydrolases"/>
    <property type="match status" value="1"/>
</dbReference>
<gene>
    <name evidence="2" type="ORF">LX78_02612</name>
</gene>
<dbReference type="AlphaFoldDB" id="A0A316E3P4"/>
<proteinExistence type="predicted"/>
<dbReference type="Proteomes" id="UP000245430">
    <property type="component" value="Unassembled WGS sequence"/>
</dbReference>
<dbReference type="PANTHER" id="PTHR46438">
    <property type="entry name" value="ALPHA/BETA-HYDROLASES SUPERFAMILY PROTEIN"/>
    <property type="match status" value="1"/>
</dbReference>
<name>A0A316E3P4_9FLAO</name>
<dbReference type="Gene3D" id="3.40.50.1820">
    <property type="entry name" value="alpha/beta hydrolase"/>
    <property type="match status" value="1"/>
</dbReference>
<dbReference type="GO" id="GO:0016787">
    <property type="term" value="F:hydrolase activity"/>
    <property type="evidence" value="ECO:0007669"/>
    <property type="project" value="UniProtKB-KW"/>
</dbReference>
<dbReference type="Pfam" id="PF12146">
    <property type="entry name" value="Hydrolase_4"/>
    <property type="match status" value="1"/>
</dbReference>
<organism evidence="2 3">
    <name type="scientific">Xanthomarina spongicola</name>
    <dbReference type="NCBI Taxonomy" id="570520"/>
    <lineage>
        <taxon>Bacteria</taxon>
        <taxon>Pseudomonadati</taxon>
        <taxon>Bacteroidota</taxon>
        <taxon>Flavobacteriia</taxon>
        <taxon>Flavobacteriales</taxon>
        <taxon>Flavobacteriaceae</taxon>
        <taxon>Xanthomarina</taxon>
    </lineage>
</organism>
<sequence length="275" mass="31642">MMSFLHKLTGLLINIISLFSSRIAGRIALFLFTKPFKGKPNEKQSDFLDTAFREELKLDNTPIMTYRWLGKKQTILLAHGWESNSARWQDLITNLKKRDYGVVALDAPAHGRSGSNRFNAIIYSEFIKVASERFEPNIIIGHSVGGMASAYFQFKYQKEYIQKMILLGAPSEFKDVLERYSNMLGYNKRVRKQINQIIQERFGNAPEEYSTAKCFEQIIAKGLIIHDKEDTIIPYNDAIQIQAKYKNSVLITTEGFGHSLINDEVSNYIYEFLDN</sequence>
<comment type="caution">
    <text evidence="2">The sequence shown here is derived from an EMBL/GenBank/DDBJ whole genome shotgun (WGS) entry which is preliminary data.</text>
</comment>
<evidence type="ECO:0000313" key="2">
    <source>
        <dbReference type="EMBL" id="PWK17510.1"/>
    </source>
</evidence>
<feature type="domain" description="Serine aminopeptidase S33" evidence="1">
    <location>
        <begin position="72"/>
        <end position="173"/>
    </location>
</feature>
<evidence type="ECO:0000259" key="1">
    <source>
        <dbReference type="Pfam" id="PF12146"/>
    </source>
</evidence>
<reference evidence="2 3" key="1">
    <citation type="submission" date="2018-05" db="EMBL/GenBank/DDBJ databases">
        <title>Genomic Encyclopedia of Archaeal and Bacterial Type Strains, Phase II (KMG-II): from individual species to whole genera.</title>
        <authorList>
            <person name="Goeker M."/>
        </authorList>
    </citation>
    <scope>NUCLEOTIDE SEQUENCE [LARGE SCALE GENOMIC DNA]</scope>
    <source>
        <strain evidence="2 3">DSM 22637</strain>
    </source>
</reference>
<evidence type="ECO:0000313" key="3">
    <source>
        <dbReference type="Proteomes" id="UP000245430"/>
    </source>
</evidence>
<dbReference type="InterPro" id="IPR022742">
    <property type="entry name" value="Hydrolase_4"/>
</dbReference>
<accession>A0A316E3P4</accession>